<dbReference type="EMBL" id="CP135990">
    <property type="protein sequence ID" value="WPA90838.1"/>
    <property type="molecule type" value="Genomic_DNA"/>
</dbReference>
<evidence type="ECO:0000313" key="2">
    <source>
        <dbReference type="Proteomes" id="UP001302443"/>
    </source>
</evidence>
<keyword evidence="2" id="KW-1185">Reference proteome</keyword>
<protein>
    <submittedName>
        <fullName evidence="1">Uncharacterized protein</fullName>
    </submittedName>
</protein>
<sequence length="142" mass="16574">MDYDYTQIDHWKNGHAYASDGVLLLPTLHVSYNRILPDHILNAMAKGLCGVCGIGNCRFEKTSPYKKMLSAYHSGQLELMYTIYWRSFGGLYPMMKPKIEQDLNEINKIESEEIKESVKFTTDFYKDVFNTYGKKQKNWLKL</sequence>
<evidence type="ECO:0000313" key="1">
    <source>
        <dbReference type="EMBL" id="WPA90838.1"/>
    </source>
</evidence>
<proteinExistence type="predicted"/>
<dbReference type="SUPFAM" id="SSF56837">
    <property type="entry name" value="Colicin"/>
    <property type="match status" value="1"/>
</dbReference>
<gene>
    <name evidence="1" type="ORF">QS795_010075</name>
</gene>
<name>A0ABZ0N003_9GAMM</name>
<organism evidence="1 2">
    <name type="scientific">Providencia zhijiangensis</name>
    <dbReference type="NCBI Taxonomy" id="3053982"/>
    <lineage>
        <taxon>Bacteria</taxon>
        <taxon>Pseudomonadati</taxon>
        <taxon>Pseudomonadota</taxon>
        <taxon>Gammaproteobacteria</taxon>
        <taxon>Enterobacterales</taxon>
        <taxon>Morganellaceae</taxon>
        <taxon>Providencia</taxon>
    </lineage>
</organism>
<accession>A0ABZ0N003</accession>
<dbReference type="RefSeq" id="WP_286270428.1">
    <property type="nucleotide sequence ID" value="NZ_CP135990.1"/>
</dbReference>
<dbReference type="Proteomes" id="UP001302443">
    <property type="component" value="Chromosome"/>
</dbReference>
<reference evidence="1 2" key="1">
    <citation type="submission" date="2023-09" db="EMBL/GenBank/DDBJ databases">
        <title>Genomic Revisitation and Reclassification of the Genus Providencia.</title>
        <authorList>
            <person name="Dong X."/>
        </authorList>
    </citation>
    <scope>NUCLEOTIDE SEQUENCE [LARGE SCALE GENOMIC DNA]</scope>
    <source>
        <strain evidence="1 2">D4759</strain>
    </source>
</reference>